<dbReference type="AlphaFoldDB" id="A0A0E9TYP3"/>
<reference evidence="1" key="2">
    <citation type="journal article" date="2015" name="Fish Shellfish Immunol.">
        <title>Early steps in the European eel (Anguilla anguilla)-Vibrio vulnificus interaction in the gills: Role of the RtxA13 toxin.</title>
        <authorList>
            <person name="Callol A."/>
            <person name="Pajuelo D."/>
            <person name="Ebbesson L."/>
            <person name="Teles M."/>
            <person name="MacKenzie S."/>
            <person name="Amaro C."/>
        </authorList>
    </citation>
    <scope>NUCLEOTIDE SEQUENCE</scope>
</reference>
<reference evidence="1" key="1">
    <citation type="submission" date="2014-11" db="EMBL/GenBank/DDBJ databases">
        <authorList>
            <person name="Amaro Gonzalez C."/>
        </authorList>
    </citation>
    <scope>NUCLEOTIDE SEQUENCE</scope>
</reference>
<protein>
    <submittedName>
        <fullName evidence="1">Uncharacterized protein</fullName>
    </submittedName>
</protein>
<name>A0A0E9TYP3_ANGAN</name>
<dbReference type="EMBL" id="GBXM01049813">
    <property type="protein sequence ID" value="JAH58764.1"/>
    <property type="molecule type" value="Transcribed_RNA"/>
</dbReference>
<sequence length="32" mass="3683">MEYKSELLCNEAHYILICKCSLTCRNDCSKGN</sequence>
<organism evidence="1">
    <name type="scientific">Anguilla anguilla</name>
    <name type="common">European freshwater eel</name>
    <name type="synonym">Muraena anguilla</name>
    <dbReference type="NCBI Taxonomy" id="7936"/>
    <lineage>
        <taxon>Eukaryota</taxon>
        <taxon>Metazoa</taxon>
        <taxon>Chordata</taxon>
        <taxon>Craniata</taxon>
        <taxon>Vertebrata</taxon>
        <taxon>Euteleostomi</taxon>
        <taxon>Actinopterygii</taxon>
        <taxon>Neopterygii</taxon>
        <taxon>Teleostei</taxon>
        <taxon>Anguilliformes</taxon>
        <taxon>Anguillidae</taxon>
        <taxon>Anguilla</taxon>
    </lineage>
</organism>
<evidence type="ECO:0000313" key="1">
    <source>
        <dbReference type="EMBL" id="JAH58764.1"/>
    </source>
</evidence>
<accession>A0A0E9TYP3</accession>
<proteinExistence type="predicted"/>